<dbReference type="AlphaFoldDB" id="A0A1M7BWM8"/>
<proteinExistence type="predicted"/>
<gene>
    <name evidence="1" type="ORF">SAMN05660971_00861</name>
</gene>
<reference evidence="1 2" key="1">
    <citation type="submission" date="2016-11" db="EMBL/GenBank/DDBJ databases">
        <authorList>
            <person name="Jaros S."/>
            <person name="Januszkiewicz K."/>
            <person name="Wedrychowicz H."/>
        </authorList>
    </citation>
    <scope>NUCLEOTIDE SEQUENCE [LARGE SCALE GENOMIC DNA]</scope>
    <source>
        <strain evidence="1 2">DSM 4740</strain>
    </source>
</reference>
<dbReference type="Proteomes" id="UP000184123">
    <property type="component" value="Unassembled WGS sequence"/>
</dbReference>
<protein>
    <submittedName>
        <fullName evidence="1">Uncharacterized protein</fullName>
    </submittedName>
</protein>
<evidence type="ECO:0000313" key="1">
    <source>
        <dbReference type="EMBL" id="SHL58989.1"/>
    </source>
</evidence>
<accession>A0A1M7BWM8</accession>
<name>A0A1M7BWM8_9GAMM</name>
<sequence length="40" mass="4226">MAYATISLNTINTNATTRVVALVFFGIANSSHRARPSTAS</sequence>
<dbReference type="EMBL" id="FRCA01000002">
    <property type="protein sequence ID" value="SHL58989.1"/>
    <property type="molecule type" value="Genomic_DNA"/>
</dbReference>
<organism evidence="1 2">
    <name type="scientific">Halomonas cupida</name>
    <dbReference type="NCBI Taxonomy" id="44933"/>
    <lineage>
        <taxon>Bacteria</taxon>
        <taxon>Pseudomonadati</taxon>
        <taxon>Pseudomonadota</taxon>
        <taxon>Gammaproteobacteria</taxon>
        <taxon>Oceanospirillales</taxon>
        <taxon>Halomonadaceae</taxon>
        <taxon>Halomonas</taxon>
    </lineage>
</organism>
<evidence type="ECO:0000313" key="2">
    <source>
        <dbReference type="Proteomes" id="UP000184123"/>
    </source>
</evidence>